<sequence length="191" mass="21069">MTASQEQQLRERVVSILWDDACGRILFDVDGTTITSASFLWAAHHISSKRVGIKVEAQKKGVGAHYDQKKNVLSFPHMNYGLTDYERMNVVHECTHLWIDSTKKKTLGVVNEMCAFISGATFLEAQGIASPTNLSVFMAAGIVAKHVVAGTSLGVMPASSDVNNLRYAIYAQDIYAYLDKDRKFSYGEDGV</sequence>
<evidence type="ECO:0000313" key="2">
    <source>
        <dbReference type="Proteomes" id="UP001055167"/>
    </source>
</evidence>
<proteinExistence type="predicted"/>
<comment type="caution">
    <text evidence="1">The sequence shown here is derived from an EMBL/GenBank/DDBJ whole genome shotgun (WGS) entry which is preliminary data.</text>
</comment>
<gene>
    <name evidence="1" type="ORF">OPKNFCMD_1081</name>
</gene>
<keyword evidence="2" id="KW-1185">Reference proteome</keyword>
<dbReference type="RefSeq" id="WP_128565126.1">
    <property type="nucleotide sequence ID" value="NZ_BPQH01000003.1"/>
</dbReference>
<name>A0ABQ4QSS5_9HYPH</name>
<reference evidence="1" key="1">
    <citation type="journal article" date="2021" name="Front. Microbiol.">
        <title>Comprehensive Comparative Genomics and Phenotyping of Methylobacterium Species.</title>
        <authorList>
            <person name="Alessa O."/>
            <person name="Ogura Y."/>
            <person name="Fujitani Y."/>
            <person name="Takami H."/>
            <person name="Hayashi T."/>
            <person name="Sahin N."/>
            <person name="Tani A."/>
        </authorList>
    </citation>
    <scope>NUCLEOTIDE SEQUENCE</scope>
    <source>
        <strain evidence="1">KCTC 52305</strain>
    </source>
</reference>
<evidence type="ECO:0000313" key="1">
    <source>
        <dbReference type="EMBL" id="GJD48363.1"/>
    </source>
</evidence>
<dbReference type="Proteomes" id="UP001055167">
    <property type="component" value="Unassembled WGS sequence"/>
</dbReference>
<dbReference type="EMBL" id="BPQH01000003">
    <property type="protein sequence ID" value="GJD48363.1"/>
    <property type="molecule type" value="Genomic_DNA"/>
</dbReference>
<protein>
    <recommendedName>
        <fullName evidence="3">Peptidase</fullName>
    </recommendedName>
</protein>
<organism evidence="1 2">
    <name type="scientific">Methylobacterium crusticola</name>
    <dbReference type="NCBI Taxonomy" id="1697972"/>
    <lineage>
        <taxon>Bacteria</taxon>
        <taxon>Pseudomonadati</taxon>
        <taxon>Pseudomonadota</taxon>
        <taxon>Alphaproteobacteria</taxon>
        <taxon>Hyphomicrobiales</taxon>
        <taxon>Methylobacteriaceae</taxon>
        <taxon>Methylobacterium</taxon>
    </lineage>
</organism>
<reference evidence="1" key="2">
    <citation type="submission" date="2021-08" db="EMBL/GenBank/DDBJ databases">
        <authorList>
            <person name="Tani A."/>
            <person name="Ola A."/>
            <person name="Ogura Y."/>
            <person name="Katsura K."/>
            <person name="Hayashi T."/>
        </authorList>
    </citation>
    <scope>NUCLEOTIDE SEQUENCE</scope>
    <source>
        <strain evidence="1">KCTC 52305</strain>
    </source>
</reference>
<accession>A0ABQ4QSS5</accession>
<evidence type="ECO:0008006" key="3">
    <source>
        <dbReference type="Google" id="ProtNLM"/>
    </source>
</evidence>